<proteinExistence type="predicted"/>
<feature type="domain" description="Aminoacyl-transfer RNA synthetases class-II family profile" evidence="4">
    <location>
        <begin position="1"/>
        <end position="282"/>
    </location>
</feature>
<keyword evidence="2" id="KW-0547">Nucleotide-binding</keyword>
<dbReference type="InterPro" id="IPR004364">
    <property type="entry name" value="Aa-tRNA-synt_II"/>
</dbReference>
<evidence type="ECO:0000256" key="1">
    <source>
        <dbReference type="ARBA" id="ARBA00022598"/>
    </source>
</evidence>
<dbReference type="InterPro" id="IPR006195">
    <property type="entry name" value="aa-tRNA-synth_II"/>
</dbReference>
<dbReference type="GO" id="GO:0006430">
    <property type="term" value="P:lysyl-tRNA aminoacylation"/>
    <property type="evidence" value="ECO:0007669"/>
    <property type="project" value="TreeGrafter"/>
</dbReference>
<reference evidence="5 6" key="1">
    <citation type="journal article" date="2016" name="Environ. Microbiol.">
        <title>Genomic resolution of a cold subsurface aquifer community provides metabolic insights for novel microbes adapted to high CO concentrations.</title>
        <authorList>
            <person name="Probst A.J."/>
            <person name="Castelle C.J."/>
            <person name="Singh A."/>
            <person name="Brown C.T."/>
            <person name="Anantharaman K."/>
            <person name="Sharon I."/>
            <person name="Hug L.A."/>
            <person name="Burstein D."/>
            <person name="Emerson J.B."/>
            <person name="Thomas B.C."/>
            <person name="Banfield J.F."/>
        </authorList>
    </citation>
    <scope>NUCLEOTIDE SEQUENCE [LARGE SCALE GENOMIC DNA]</scope>
    <source>
        <strain evidence="5">CG2_30_35_20</strain>
    </source>
</reference>
<organism evidence="5 6">
    <name type="scientific">Candidatus Shapirobacteria bacterium CG2_30_35_20</name>
    <dbReference type="NCBI Taxonomy" id="1805376"/>
    <lineage>
        <taxon>Bacteria</taxon>
        <taxon>Candidatus Shapironibacteriota</taxon>
    </lineage>
</organism>
<evidence type="ECO:0000313" key="6">
    <source>
        <dbReference type="Proteomes" id="UP000182344"/>
    </source>
</evidence>
<name>A0A1J5HSL4_9BACT</name>
<evidence type="ECO:0000259" key="4">
    <source>
        <dbReference type="PROSITE" id="PS50862"/>
    </source>
</evidence>
<protein>
    <recommendedName>
        <fullName evidence="4">Aminoacyl-transfer RNA synthetases class-II family profile domain-containing protein</fullName>
    </recommendedName>
</protein>
<dbReference type="Pfam" id="PF00152">
    <property type="entry name" value="tRNA-synt_2"/>
    <property type="match status" value="1"/>
</dbReference>
<dbReference type="Proteomes" id="UP000182344">
    <property type="component" value="Unassembled WGS sequence"/>
</dbReference>
<gene>
    <name evidence="5" type="ORF">AUK05_01285</name>
</gene>
<dbReference type="EMBL" id="MNZO01000019">
    <property type="protein sequence ID" value="OIP87411.1"/>
    <property type="molecule type" value="Genomic_DNA"/>
</dbReference>
<keyword evidence="3" id="KW-0067">ATP-binding</keyword>
<dbReference type="AlphaFoldDB" id="A0A1J5HSL4"/>
<evidence type="ECO:0000313" key="5">
    <source>
        <dbReference type="EMBL" id="OIP87411.1"/>
    </source>
</evidence>
<comment type="caution">
    <text evidence="5">The sequence shown here is derived from an EMBL/GenBank/DDBJ whole genome shotgun (WGS) entry which is preliminary data.</text>
</comment>
<sequence length="289" mass="33960">MIQSFFLKSIRQYFWSKKFTEVEIPYLNPSLPLEPNIYSLKTTWQHKNIDYFLPTSPEFALKNFITKNKRDCFAISHCFRDLENSNSTHTPEFLMLEWYEINKNLNDLQISVQNFVNHFLPKLKFKNIKIKETNFDNEPNFNQYFLNKIEPNLLHDCGIFITGYPAFLSPLAKPKFDEINNFSERSECEASKPEGSEYRKNLFMNRISNRFELYINGIEIANGCEENRDSNSITKSFLQEQEYRLKNQLPLHPISPNFAKMCSGIPPCSGIGVGIKRLLRIINDHGIRF</sequence>
<dbReference type="GO" id="GO:0000049">
    <property type="term" value="F:tRNA binding"/>
    <property type="evidence" value="ECO:0007669"/>
    <property type="project" value="TreeGrafter"/>
</dbReference>
<dbReference type="PANTHER" id="PTHR42918:SF6">
    <property type="entry name" value="ELONGATION FACTOR P--(R)-BETA-LYSINE LIGASE"/>
    <property type="match status" value="1"/>
</dbReference>
<evidence type="ECO:0000256" key="3">
    <source>
        <dbReference type="ARBA" id="ARBA00022840"/>
    </source>
</evidence>
<dbReference type="SUPFAM" id="SSF55681">
    <property type="entry name" value="Class II aaRS and biotin synthetases"/>
    <property type="match status" value="1"/>
</dbReference>
<dbReference type="GO" id="GO:0005524">
    <property type="term" value="F:ATP binding"/>
    <property type="evidence" value="ECO:0007669"/>
    <property type="project" value="InterPro"/>
</dbReference>
<evidence type="ECO:0000256" key="2">
    <source>
        <dbReference type="ARBA" id="ARBA00022741"/>
    </source>
</evidence>
<keyword evidence="1" id="KW-0436">Ligase</keyword>
<dbReference type="GO" id="GO:0005829">
    <property type="term" value="C:cytosol"/>
    <property type="evidence" value="ECO:0007669"/>
    <property type="project" value="TreeGrafter"/>
</dbReference>
<dbReference type="PROSITE" id="PS50862">
    <property type="entry name" value="AA_TRNA_LIGASE_II"/>
    <property type="match status" value="1"/>
</dbReference>
<dbReference type="Gene3D" id="3.30.930.10">
    <property type="entry name" value="Bira Bifunctional Protein, Domain 2"/>
    <property type="match status" value="2"/>
</dbReference>
<dbReference type="GO" id="GO:0004824">
    <property type="term" value="F:lysine-tRNA ligase activity"/>
    <property type="evidence" value="ECO:0007669"/>
    <property type="project" value="TreeGrafter"/>
</dbReference>
<dbReference type="InterPro" id="IPR045864">
    <property type="entry name" value="aa-tRNA-synth_II/BPL/LPL"/>
</dbReference>
<dbReference type="PANTHER" id="PTHR42918">
    <property type="entry name" value="LYSYL-TRNA SYNTHETASE"/>
    <property type="match status" value="1"/>
</dbReference>
<accession>A0A1J5HSL4</accession>